<evidence type="ECO:0000259" key="1">
    <source>
        <dbReference type="Pfam" id="PF18765"/>
    </source>
</evidence>
<dbReference type="InterPro" id="IPR041633">
    <property type="entry name" value="Polbeta"/>
</dbReference>
<dbReference type="Pfam" id="PF18765">
    <property type="entry name" value="Polbeta"/>
    <property type="match status" value="1"/>
</dbReference>
<dbReference type="EMBL" id="AP012603">
    <property type="protein sequence ID" value="BAM93153.1"/>
    <property type="molecule type" value="Genomic_DNA"/>
</dbReference>
<evidence type="ECO:0000313" key="2">
    <source>
        <dbReference type="EMBL" id="BAM93153.1"/>
    </source>
</evidence>
<dbReference type="InterPro" id="IPR011991">
    <property type="entry name" value="ArsR-like_HTH"/>
</dbReference>
<dbReference type="OrthoDB" id="8223306at2"/>
<dbReference type="eggNOG" id="COG1708">
    <property type="taxonomic scope" value="Bacteria"/>
</dbReference>
<accession>M4ZH67</accession>
<feature type="domain" description="Polymerase beta nucleotidyltransferase" evidence="1">
    <location>
        <begin position="109"/>
        <end position="168"/>
    </location>
</feature>
<dbReference type="CDD" id="cd00090">
    <property type="entry name" value="HTH_ARSR"/>
    <property type="match status" value="1"/>
</dbReference>
<dbReference type="Gene3D" id="1.10.10.10">
    <property type="entry name" value="Winged helix-like DNA-binding domain superfamily/Winged helix DNA-binding domain"/>
    <property type="match status" value="1"/>
</dbReference>
<name>M4ZH67_9BRAD</name>
<dbReference type="CDD" id="cd05403">
    <property type="entry name" value="NT_KNTase_like"/>
    <property type="match status" value="1"/>
</dbReference>
<gene>
    <name evidence="2" type="ORF">S58_71890</name>
</gene>
<sequence length="208" mass="23286">MGPILPNMGINSDKLNISDALFSSTQQRVLGLLFGNPERSFYTSEIVKRTRAGTGAVERELSRLLRSGLVSVSKVGNQKHYRADRESPVYEDLRGLVLKTFGLSEPLREALASYAEKIDAAFVYGSVAKRTDTARSDIDVMVIGDDLSYTDLFAAFQQAETILGRQVNPTFLSRDDWRRKLAQKDSFIDKISMQPKIFLYGSEEQLHG</sequence>
<dbReference type="SUPFAM" id="SSF81301">
    <property type="entry name" value="Nucleotidyltransferase"/>
    <property type="match status" value="1"/>
</dbReference>
<dbReference type="GO" id="GO:0006355">
    <property type="term" value="P:regulation of DNA-templated transcription"/>
    <property type="evidence" value="ECO:0007669"/>
    <property type="project" value="UniProtKB-ARBA"/>
</dbReference>
<dbReference type="KEGG" id="aol:S58_71890"/>
<dbReference type="InterPro" id="IPR036390">
    <property type="entry name" value="WH_DNA-bd_sf"/>
</dbReference>
<dbReference type="InterPro" id="IPR036388">
    <property type="entry name" value="WH-like_DNA-bd_sf"/>
</dbReference>
<organism evidence="2 3">
    <name type="scientific">Bradyrhizobium oligotrophicum S58</name>
    <dbReference type="NCBI Taxonomy" id="1245469"/>
    <lineage>
        <taxon>Bacteria</taxon>
        <taxon>Pseudomonadati</taxon>
        <taxon>Pseudomonadota</taxon>
        <taxon>Alphaproteobacteria</taxon>
        <taxon>Hyphomicrobiales</taxon>
        <taxon>Nitrobacteraceae</taxon>
        <taxon>Bradyrhizobium</taxon>
    </lineage>
</organism>
<dbReference type="STRING" id="1245469.S58_71890"/>
<dbReference type="AlphaFoldDB" id="M4ZH67"/>
<dbReference type="HOGENOM" id="CLU_094593_0_0_5"/>
<protein>
    <recommendedName>
        <fullName evidence="1">Polymerase beta nucleotidyltransferase domain-containing protein</fullName>
    </recommendedName>
</protein>
<dbReference type="SUPFAM" id="SSF46785">
    <property type="entry name" value="Winged helix' DNA-binding domain"/>
    <property type="match status" value="1"/>
</dbReference>
<dbReference type="InterPro" id="IPR043519">
    <property type="entry name" value="NT_sf"/>
</dbReference>
<proteinExistence type="predicted"/>
<dbReference type="Proteomes" id="UP000011841">
    <property type="component" value="Chromosome"/>
</dbReference>
<dbReference type="PATRIC" id="fig|1245469.3.peg.7344"/>
<dbReference type="Gene3D" id="3.30.460.10">
    <property type="entry name" value="Beta Polymerase, domain 2"/>
    <property type="match status" value="1"/>
</dbReference>
<reference evidence="2 3" key="1">
    <citation type="journal article" date="2013" name="Appl. Environ. Microbiol.">
        <title>Genome analysis suggests that the soil oligotrophic bacterium Agromonas oligotrophica (Bradyrhizobium oligotrophicum) is a nitrogen-fixing symbiont of Aeschynomene indica.</title>
        <authorList>
            <person name="Okubo T."/>
            <person name="Fukushima S."/>
            <person name="Itakura M."/>
            <person name="Oshima K."/>
            <person name="Longtonglang A."/>
            <person name="Teaumroong N."/>
            <person name="Mitsui H."/>
            <person name="Hattori M."/>
            <person name="Hattori R."/>
            <person name="Hattori T."/>
            <person name="Minamisawa K."/>
        </authorList>
    </citation>
    <scope>NUCLEOTIDE SEQUENCE [LARGE SCALE GENOMIC DNA]</scope>
    <source>
        <strain evidence="2 3">S58</strain>
    </source>
</reference>
<keyword evidence="3" id="KW-1185">Reference proteome</keyword>
<evidence type="ECO:0000313" key="3">
    <source>
        <dbReference type="Proteomes" id="UP000011841"/>
    </source>
</evidence>